<dbReference type="PANTHER" id="PTHR13958">
    <property type="entry name" value="CENTROSOME-ASSOCIATED PROTEIN 350"/>
    <property type="match status" value="1"/>
</dbReference>
<name>A0A7L1NUN9_RHICY</name>
<evidence type="ECO:0000256" key="1">
    <source>
        <dbReference type="SAM" id="MobiDB-lite"/>
    </source>
</evidence>
<dbReference type="GO" id="GO:0005813">
    <property type="term" value="C:centrosome"/>
    <property type="evidence" value="ECO:0007669"/>
    <property type="project" value="InterPro"/>
</dbReference>
<dbReference type="SUPFAM" id="SSF74924">
    <property type="entry name" value="Cap-Gly domain"/>
    <property type="match status" value="1"/>
</dbReference>
<organism evidence="3 4">
    <name type="scientific">Rhinopomastus cyanomelas</name>
    <name type="common">Common scimitarbill</name>
    <dbReference type="NCBI Taxonomy" id="113115"/>
    <lineage>
        <taxon>Eukaryota</taxon>
        <taxon>Metazoa</taxon>
        <taxon>Chordata</taxon>
        <taxon>Craniata</taxon>
        <taxon>Vertebrata</taxon>
        <taxon>Euteleostomi</taxon>
        <taxon>Archelosauria</taxon>
        <taxon>Archosauria</taxon>
        <taxon>Dinosauria</taxon>
        <taxon>Saurischia</taxon>
        <taxon>Theropoda</taxon>
        <taxon>Coelurosauria</taxon>
        <taxon>Aves</taxon>
        <taxon>Neognathae</taxon>
        <taxon>Neoaves</taxon>
        <taxon>Telluraves</taxon>
        <taxon>Coraciimorphae</taxon>
        <taxon>Bucerotiformes</taxon>
        <taxon>Rhinopomastidae</taxon>
        <taxon>Rhinopomastus</taxon>
    </lineage>
</organism>
<feature type="region of interest" description="Disordered" evidence="1">
    <location>
        <begin position="317"/>
        <end position="347"/>
    </location>
</feature>
<feature type="domain" description="CAP-Gly" evidence="2">
    <location>
        <begin position="237"/>
        <end position="279"/>
    </location>
</feature>
<dbReference type="InterPro" id="IPR036859">
    <property type="entry name" value="CAP-Gly_dom_sf"/>
</dbReference>
<evidence type="ECO:0000313" key="3">
    <source>
        <dbReference type="EMBL" id="NXO03289.1"/>
    </source>
</evidence>
<feature type="non-terminal residue" evidence="3">
    <location>
        <position position="813"/>
    </location>
</feature>
<dbReference type="Gene3D" id="2.30.30.190">
    <property type="entry name" value="CAP Gly-rich-like domain"/>
    <property type="match status" value="1"/>
</dbReference>
<dbReference type="SMART" id="SM01052">
    <property type="entry name" value="CAP_GLY"/>
    <property type="match status" value="1"/>
</dbReference>
<feature type="region of interest" description="Disordered" evidence="1">
    <location>
        <begin position="1"/>
        <end position="23"/>
    </location>
</feature>
<evidence type="ECO:0000259" key="2">
    <source>
        <dbReference type="PROSITE" id="PS50245"/>
    </source>
</evidence>
<dbReference type="PROSITE" id="PS50245">
    <property type="entry name" value="CAP_GLY_2"/>
    <property type="match status" value="1"/>
</dbReference>
<dbReference type="GO" id="GO:0008017">
    <property type="term" value="F:microtubule binding"/>
    <property type="evidence" value="ECO:0007669"/>
    <property type="project" value="InterPro"/>
</dbReference>
<dbReference type="PANTHER" id="PTHR13958:SF3">
    <property type="entry name" value="CAP-GLY DOMAIN-CONTAINING PROTEIN-RELATED"/>
    <property type="match status" value="1"/>
</dbReference>
<feature type="region of interest" description="Disordered" evidence="1">
    <location>
        <begin position="37"/>
        <end position="90"/>
    </location>
</feature>
<dbReference type="Pfam" id="PF01302">
    <property type="entry name" value="CAP_GLY"/>
    <property type="match status" value="1"/>
</dbReference>
<dbReference type="Proteomes" id="UP000565785">
    <property type="component" value="Unassembled WGS sequence"/>
</dbReference>
<comment type="caution">
    <text evidence="3">The sequence shown here is derived from an EMBL/GenBank/DDBJ whole genome shotgun (WGS) entry which is preliminary data.</text>
</comment>
<dbReference type="AlphaFoldDB" id="A0A7L1NUN9"/>
<dbReference type="InterPro" id="IPR000938">
    <property type="entry name" value="CAP-Gly_domain"/>
</dbReference>
<sequence>TSKGEDDTIFISDEGPPPTDEGTLAEILSPVDEVLSYGSADLPSSSKRDLSFRSEDLPPPPLGADAMKNDDSTFSVDDFPPPPEQMTVSEPRLCGDEDVSLQMDVLPPSPDNAGPEEFPLLNQETTGAFSPRGGSISEQLLVRDFSRAKEGIRKECSTALEHQQGEHKTPLQHLELLPTSNPTHGQTSEGLDLMKWCKTSLTLPEAEEGSDDPLLSFEIGDRVLVKQTQPGTLMFKGQTCFADGHWAGVALDRAEGDNAGTYKGVKYFECPQGSGIFVRPDEISHLLGVSENGSSSTGDEDTDSFYDDESFRGHCKYSEDGEQGGGFRGQKAGETKSAGGSEEKETQPRFRAALLSGKEQSLPCSDQPKCSEFLSQNNFKCSGSDKDKQEQTQIKHRILPEALPKRSQPGDTPEVNTSKSICGLVEDQRRKTFTDDIAGELREKLLFEALIAFAERAEHKYKSTFEKDPMNCSRGLRQAVSQKGSPFTEKPVVISAEQPVKVANGLLRRSDLLGRHTVAGRIVTKLVDDAVKEYEKMKREHGSKANRILHLSSEAPPTTLPFLIQILDAGIFGSSEVFNQLHPDQQALARQTQNKCTSDQWHSAPWKKAVDVPPAIPHCSSYVKNLSASAVEELWTPENICSRFRRANVPKHSECNDLPGNDLEAESKRMYNQVIFDLTRELLCAECPVTANPNRSPWMKENLASHCSRPLRRTDIDGIKMFVEDEIIKIMNLEKNDLGTKRKLLNMSKYRNCKRDRVDLILIQELCREESQWTYYDEDELTVKMRVTEDIFNSLILDTIRVLNNIYLRRVCD</sequence>
<dbReference type="EMBL" id="VXBP01009176">
    <property type="protein sequence ID" value="NXO03289.1"/>
    <property type="molecule type" value="Genomic_DNA"/>
</dbReference>
<accession>A0A7L1NUN9</accession>
<dbReference type="OrthoDB" id="306254at2759"/>
<dbReference type="GO" id="GO:0034453">
    <property type="term" value="P:microtubule anchoring"/>
    <property type="evidence" value="ECO:0007669"/>
    <property type="project" value="InterPro"/>
</dbReference>
<protein>
    <submittedName>
        <fullName evidence="3">CE350 protein</fullName>
    </submittedName>
</protein>
<reference evidence="3 4" key="1">
    <citation type="submission" date="2019-09" db="EMBL/GenBank/DDBJ databases">
        <title>Bird 10,000 Genomes (B10K) Project - Family phase.</title>
        <authorList>
            <person name="Zhang G."/>
        </authorList>
    </citation>
    <scope>NUCLEOTIDE SEQUENCE [LARGE SCALE GENOMIC DNA]</scope>
    <source>
        <strain evidence="3">B10K-DU-002-35</strain>
        <tissue evidence="3">Muscle</tissue>
    </source>
</reference>
<keyword evidence="4" id="KW-1185">Reference proteome</keyword>
<evidence type="ECO:0000313" key="4">
    <source>
        <dbReference type="Proteomes" id="UP000565785"/>
    </source>
</evidence>
<feature type="non-terminal residue" evidence="3">
    <location>
        <position position="1"/>
    </location>
</feature>
<dbReference type="InterPro" id="IPR028750">
    <property type="entry name" value="CEP350/CC187"/>
</dbReference>
<gene>
    <name evidence="3" type="primary">Cep350_1</name>
    <name evidence="3" type="ORF">RHICYA_R16151</name>
</gene>
<feature type="compositionally biased region" description="Basic and acidic residues" evidence="1">
    <location>
        <begin position="46"/>
        <end position="56"/>
    </location>
</feature>
<proteinExistence type="predicted"/>